<name>A0A1E7EXR5_9STRA</name>
<organism evidence="3 4">
    <name type="scientific">Fragilariopsis cylindrus CCMP1102</name>
    <dbReference type="NCBI Taxonomy" id="635003"/>
    <lineage>
        <taxon>Eukaryota</taxon>
        <taxon>Sar</taxon>
        <taxon>Stramenopiles</taxon>
        <taxon>Ochrophyta</taxon>
        <taxon>Bacillariophyta</taxon>
        <taxon>Bacillariophyceae</taxon>
        <taxon>Bacillariophycidae</taxon>
        <taxon>Bacillariales</taxon>
        <taxon>Bacillariaceae</taxon>
        <taxon>Fragilariopsis</taxon>
    </lineage>
</organism>
<feature type="region of interest" description="Disordered" evidence="1">
    <location>
        <begin position="1"/>
        <end position="33"/>
    </location>
</feature>
<dbReference type="PANTHER" id="PTHR12136:SF41">
    <property type="entry name" value="PLECKSTRIN HOMOLOGY (PH) AND LIPID-BINDING START DOMAINS-CONTAINING PROTEIN"/>
    <property type="match status" value="1"/>
</dbReference>
<evidence type="ECO:0000256" key="1">
    <source>
        <dbReference type="SAM" id="MobiDB-lite"/>
    </source>
</evidence>
<protein>
    <submittedName>
        <fullName evidence="3">DUF1336-domain-containing protein</fullName>
    </submittedName>
</protein>
<evidence type="ECO:0000313" key="4">
    <source>
        <dbReference type="Proteomes" id="UP000095751"/>
    </source>
</evidence>
<dbReference type="InterPro" id="IPR009769">
    <property type="entry name" value="EDR2_C"/>
</dbReference>
<proteinExistence type="predicted"/>
<dbReference type="AlphaFoldDB" id="A0A1E7EXR5"/>
<accession>A0A1E7EXR5</accession>
<evidence type="ECO:0000313" key="3">
    <source>
        <dbReference type="EMBL" id="OEU10619.1"/>
    </source>
</evidence>
<reference evidence="3 4" key="1">
    <citation type="submission" date="2016-09" db="EMBL/GenBank/DDBJ databases">
        <title>Extensive genetic diversity and differential bi-allelic expression allows diatom success in the polar Southern Ocean.</title>
        <authorList>
            <consortium name="DOE Joint Genome Institute"/>
            <person name="Mock T."/>
            <person name="Otillar R.P."/>
            <person name="Strauss J."/>
            <person name="Dupont C."/>
            <person name="Frickenhaus S."/>
            <person name="Maumus F."/>
            <person name="Mcmullan M."/>
            <person name="Sanges R."/>
            <person name="Schmutz J."/>
            <person name="Toseland A."/>
            <person name="Valas R."/>
            <person name="Veluchamy A."/>
            <person name="Ward B.J."/>
            <person name="Allen A."/>
            <person name="Barry K."/>
            <person name="Falciatore A."/>
            <person name="Ferrante M."/>
            <person name="Fortunato A.E."/>
            <person name="Gloeckner G."/>
            <person name="Gruber A."/>
            <person name="Hipkin R."/>
            <person name="Janech M."/>
            <person name="Kroth P."/>
            <person name="Leese F."/>
            <person name="Lindquist E."/>
            <person name="Lyon B.R."/>
            <person name="Martin J."/>
            <person name="Mayer C."/>
            <person name="Parker M."/>
            <person name="Quesneville H."/>
            <person name="Raymond J."/>
            <person name="Uhlig C."/>
            <person name="Valentin K.U."/>
            <person name="Worden A.Z."/>
            <person name="Armbrust E.V."/>
            <person name="Bowler C."/>
            <person name="Green B."/>
            <person name="Moulton V."/>
            <person name="Van Oosterhout C."/>
            <person name="Grigoriev I."/>
        </authorList>
    </citation>
    <scope>NUCLEOTIDE SEQUENCE [LARGE SCALE GENOMIC DNA]</scope>
    <source>
        <strain evidence="3 4">CCMP1102</strain>
    </source>
</reference>
<gene>
    <name evidence="3" type="ORF">FRACYDRAFT_193612</name>
</gene>
<dbReference type="Pfam" id="PF07059">
    <property type="entry name" value="EDR2_C"/>
    <property type="match status" value="1"/>
</dbReference>
<dbReference type="InterPro" id="IPR045096">
    <property type="entry name" value="EDR2-like"/>
</dbReference>
<dbReference type="EMBL" id="KV784371">
    <property type="protein sequence ID" value="OEU10619.1"/>
    <property type="molecule type" value="Genomic_DNA"/>
</dbReference>
<dbReference type="PANTHER" id="PTHR12136">
    <property type="entry name" value="ENHANCED DISEASE RESISTANCE-RELATED"/>
    <property type="match status" value="1"/>
</dbReference>
<sequence length="320" mass="35727">MAIACTATNGSTGTSSNKSSHSQLGDNNNGGISISNQLEEKKKIKNRLSNVTVSQQFCLDPPPLRLKAWAEPPATSYDVRSRRYMTNRTKQPSDESAFKLIAVDLINAETPIYSGMCANPNERIQKALLRERETGIRELPEFVFAVNLCIPAQTIYHAVFYFGADKDCMDEIKQGVTPFGRLMKQFIYGNSDEYRNKAFKLIPRIVEGTYVVRKAVGSKPAILGKKIKQYYVRDNTTKGGGNNNNPRYLEVIVDIASDPVAKRITKLCLGYIKTIVVDMMFALEGHDESTLPERIFGGARIKNLDFKMMDGKRTVVLPPS</sequence>
<dbReference type="InParanoid" id="A0A1E7EXR5"/>
<evidence type="ECO:0000259" key="2">
    <source>
        <dbReference type="Pfam" id="PF07059"/>
    </source>
</evidence>
<feature type="domain" description="Protein ENHANCED DISEASE RESISTANCE 2 C-terminal" evidence="2">
    <location>
        <begin position="69"/>
        <end position="305"/>
    </location>
</feature>
<dbReference type="KEGG" id="fcy:FRACYDRAFT_193612"/>
<dbReference type="Proteomes" id="UP000095751">
    <property type="component" value="Unassembled WGS sequence"/>
</dbReference>
<dbReference type="OrthoDB" id="9970435at2759"/>
<keyword evidence="4" id="KW-1185">Reference proteome</keyword>